<feature type="transmembrane region" description="Helical" evidence="7">
    <location>
        <begin position="121"/>
        <end position="141"/>
    </location>
</feature>
<keyword evidence="4 7" id="KW-1133">Transmembrane helix</keyword>
<name>A0AAE1VSN2_9SOLA</name>
<proteinExistence type="inferred from homology"/>
<reference evidence="8" key="1">
    <citation type="submission" date="2023-12" db="EMBL/GenBank/DDBJ databases">
        <title>Genome assembly of Anisodus tanguticus.</title>
        <authorList>
            <person name="Wang Y.-J."/>
        </authorList>
    </citation>
    <scope>NUCLEOTIDE SEQUENCE</scope>
    <source>
        <strain evidence="8">KB-2021</strain>
        <tissue evidence="8">Leaf</tissue>
    </source>
</reference>
<organism evidence="8 9">
    <name type="scientific">Anisodus tanguticus</name>
    <dbReference type="NCBI Taxonomy" id="243964"/>
    <lineage>
        <taxon>Eukaryota</taxon>
        <taxon>Viridiplantae</taxon>
        <taxon>Streptophyta</taxon>
        <taxon>Embryophyta</taxon>
        <taxon>Tracheophyta</taxon>
        <taxon>Spermatophyta</taxon>
        <taxon>Magnoliopsida</taxon>
        <taxon>eudicotyledons</taxon>
        <taxon>Gunneridae</taxon>
        <taxon>Pentapetalae</taxon>
        <taxon>asterids</taxon>
        <taxon>lamiids</taxon>
        <taxon>Solanales</taxon>
        <taxon>Solanaceae</taxon>
        <taxon>Solanoideae</taxon>
        <taxon>Hyoscyameae</taxon>
        <taxon>Anisodus</taxon>
    </lineage>
</organism>
<accession>A0AAE1VSN2</accession>
<evidence type="ECO:0000256" key="7">
    <source>
        <dbReference type="SAM" id="Phobius"/>
    </source>
</evidence>
<keyword evidence="5 7" id="KW-0472">Membrane</keyword>
<comment type="caution">
    <text evidence="8">The sequence shown here is derived from an EMBL/GenBank/DDBJ whole genome shotgun (WGS) entry which is preliminary data.</text>
</comment>
<dbReference type="InterPro" id="IPR009606">
    <property type="entry name" value="DEAL/Modifying_wall_lignin1/2"/>
</dbReference>
<evidence type="ECO:0000256" key="2">
    <source>
        <dbReference type="ARBA" id="ARBA00022692"/>
    </source>
</evidence>
<gene>
    <name evidence="8" type="ORF">RND71_001954</name>
</gene>
<protein>
    <submittedName>
        <fullName evidence="8">Uncharacterized protein</fullName>
    </submittedName>
</protein>
<keyword evidence="9" id="KW-1185">Reference proteome</keyword>
<feature type="transmembrane region" description="Helical" evidence="7">
    <location>
        <begin position="66"/>
        <end position="86"/>
    </location>
</feature>
<evidence type="ECO:0000256" key="6">
    <source>
        <dbReference type="ARBA" id="ARBA00029467"/>
    </source>
</evidence>
<dbReference type="PANTHER" id="PTHR31769">
    <property type="entry name" value="OS07G0462200 PROTEIN-RELATED"/>
    <property type="match status" value="1"/>
</dbReference>
<feature type="transmembrane region" description="Helical" evidence="7">
    <location>
        <begin position="208"/>
        <end position="232"/>
    </location>
</feature>
<keyword evidence="3" id="KW-0732">Signal</keyword>
<sequence>MTTLCVKTYMESRRTKEYLAFKQPLFQAILKLFISYSLYGTAVMAVTHADLAPSRPSTNLGSKMGAFLMVLSILLGLLCFILSLIAEATRSQVTLSGKGGGGTDECTYSGSGKTPLLCASAAFLALAIAMVIEHTYLLIVVSKATPPHILYWDPHSQSVKTLVWQAGFFFVSTWVSFAIGEILLLIGLSVESGHLRHWETPRESCLVLGQGLFSAAGVFGLLTVFLAAGLYITALRAQRFLLDQESISRPVLETSMIFSSPPRSPRTIIRPVPNENPISRATQNNNEHDSTSLAQYLSDFNKYVYLV</sequence>
<dbReference type="Pfam" id="PF06749">
    <property type="entry name" value="DUF1218"/>
    <property type="match status" value="1"/>
</dbReference>
<dbReference type="Proteomes" id="UP001291623">
    <property type="component" value="Unassembled WGS sequence"/>
</dbReference>
<evidence type="ECO:0000313" key="9">
    <source>
        <dbReference type="Proteomes" id="UP001291623"/>
    </source>
</evidence>
<evidence type="ECO:0000313" key="8">
    <source>
        <dbReference type="EMBL" id="KAK4380092.1"/>
    </source>
</evidence>
<evidence type="ECO:0000256" key="1">
    <source>
        <dbReference type="ARBA" id="ARBA00004127"/>
    </source>
</evidence>
<evidence type="ECO:0000256" key="3">
    <source>
        <dbReference type="ARBA" id="ARBA00022729"/>
    </source>
</evidence>
<dbReference type="EMBL" id="JAVYJV010000001">
    <property type="protein sequence ID" value="KAK4380092.1"/>
    <property type="molecule type" value="Genomic_DNA"/>
</dbReference>
<evidence type="ECO:0000256" key="5">
    <source>
        <dbReference type="ARBA" id="ARBA00023136"/>
    </source>
</evidence>
<comment type="similarity">
    <text evidence="6">Belongs to the DESIGUAL family.</text>
</comment>
<dbReference type="AlphaFoldDB" id="A0AAE1VSN2"/>
<feature type="transmembrane region" description="Helical" evidence="7">
    <location>
        <begin position="162"/>
        <end position="188"/>
    </location>
</feature>
<comment type="subcellular location">
    <subcellularLocation>
        <location evidence="1">Endomembrane system</location>
        <topology evidence="1">Multi-pass membrane protein</topology>
    </subcellularLocation>
</comment>
<feature type="transmembrane region" description="Helical" evidence="7">
    <location>
        <begin position="25"/>
        <end position="46"/>
    </location>
</feature>
<evidence type="ECO:0000256" key="4">
    <source>
        <dbReference type="ARBA" id="ARBA00022989"/>
    </source>
</evidence>
<dbReference type="GO" id="GO:0012505">
    <property type="term" value="C:endomembrane system"/>
    <property type="evidence" value="ECO:0007669"/>
    <property type="project" value="UniProtKB-SubCell"/>
</dbReference>
<keyword evidence="2 7" id="KW-0812">Transmembrane</keyword>
<dbReference type="InterPro" id="IPR052222">
    <property type="entry name" value="DESIGUAL"/>
</dbReference>